<dbReference type="SMART" id="SM00028">
    <property type="entry name" value="TPR"/>
    <property type="match status" value="5"/>
</dbReference>
<dbReference type="SUPFAM" id="SSF52540">
    <property type="entry name" value="P-loop containing nucleoside triphosphate hydrolases"/>
    <property type="match status" value="1"/>
</dbReference>
<dbReference type="InterPro" id="IPR036388">
    <property type="entry name" value="WH-like_DNA-bd_sf"/>
</dbReference>
<dbReference type="Gene3D" id="1.25.40.10">
    <property type="entry name" value="Tetratricopeptide repeat domain"/>
    <property type="match status" value="1"/>
</dbReference>
<dbReference type="SUPFAM" id="SSF46894">
    <property type="entry name" value="C-terminal effector domain of the bipartite response regulators"/>
    <property type="match status" value="1"/>
</dbReference>
<dbReference type="GO" id="GO:0003677">
    <property type="term" value="F:DNA binding"/>
    <property type="evidence" value="ECO:0007669"/>
    <property type="project" value="UniProtKB-UniRule"/>
</dbReference>
<comment type="similarity">
    <text evidence="1">Belongs to the AfsR/DnrI/RedD regulatory family.</text>
</comment>
<dbReference type="Pfam" id="PF03704">
    <property type="entry name" value="BTAD"/>
    <property type="match status" value="1"/>
</dbReference>
<dbReference type="GO" id="GO:0043531">
    <property type="term" value="F:ADP binding"/>
    <property type="evidence" value="ECO:0007669"/>
    <property type="project" value="InterPro"/>
</dbReference>
<keyword evidence="9" id="KW-1185">Reference proteome</keyword>
<dbReference type="AlphaFoldDB" id="A0A285KHV3"/>
<dbReference type="PANTHER" id="PTHR35807">
    <property type="entry name" value="TRANSCRIPTIONAL REGULATOR REDD-RELATED"/>
    <property type="match status" value="1"/>
</dbReference>
<feature type="repeat" description="TPR" evidence="5">
    <location>
        <begin position="841"/>
        <end position="874"/>
    </location>
</feature>
<dbReference type="EMBL" id="OBDY01000042">
    <property type="protein sequence ID" value="SNY72214.1"/>
    <property type="molecule type" value="Genomic_DNA"/>
</dbReference>
<feature type="domain" description="OmpR/PhoB-type" evidence="7">
    <location>
        <begin position="1"/>
        <end position="100"/>
    </location>
</feature>
<keyword evidence="3 6" id="KW-0238">DNA-binding</keyword>
<name>A0A285KHV3_9ACTN</name>
<evidence type="ECO:0000256" key="5">
    <source>
        <dbReference type="PROSITE-ProRule" id="PRU00339"/>
    </source>
</evidence>
<dbReference type="InterPro" id="IPR027417">
    <property type="entry name" value="P-loop_NTPase"/>
</dbReference>
<dbReference type="GO" id="GO:0006355">
    <property type="term" value="P:regulation of DNA-templated transcription"/>
    <property type="evidence" value="ECO:0007669"/>
    <property type="project" value="InterPro"/>
</dbReference>
<accession>A0A285KHV3</accession>
<evidence type="ECO:0000256" key="1">
    <source>
        <dbReference type="ARBA" id="ARBA00005820"/>
    </source>
</evidence>
<dbReference type="PRINTS" id="PR00364">
    <property type="entry name" value="DISEASERSIST"/>
</dbReference>
<dbReference type="InterPro" id="IPR001867">
    <property type="entry name" value="OmpR/PhoB-type_DNA-bd"/>
</dbReference>
<dbReference type="PROSITE" id="PS51755">
    <property type="entry name" value="OMPR_PHOB"/>
    <property type="match status" value="1"/>
</dbReference>
<dbReference type="PANTHER" id="PTHR35807:SF1">
    <property type="entry name" value="TRANSCRIPTIONAL REGULATOR REDD"/>
    <property type="match status" value="1"/>
</dbReference>
<reference evidence="8 9" key="1">
    <citation type="submission" date="2017-09" db="EMBL/GenBank/DDBJ databases">
        <authorList>
            <person name="Ehlers B."/>
            <person name="Leendertz F.H."/>
        </authorList>
    </citation>
    <scope>NUCLEOTIDE SEQUENCE [LARGE SCALE GENOMIC DNA]</scope>
    <source>
        <strain evidence="8 9">CGMCC 4.6857</strain>
    </source>
</reference>
<evidence type="ECO:0000256" key="3">
    <source>
        <dbReference type="ARBA" id="ARBA00023125"/>
    </source>
</evidence>
<dbReference type="Pfam" id="PF00486">
    <property type="entry name" value="Trans_reg_C"/>
    <property type="match status" value="1"/>
</dbReference>
<evidence type="ECO:0000256" key="2">
    <source>
        <dbReference type="ARBA" id="ARBA00023015"/>
    </source>
</evidence>
<evidence type="ECO:0000256" key="4">
    <source>
        <dbReference type="ARBA" id="ARBA00023163"/>
    </source>
</evidence>
<dbReference type="SMART" id="SM01043">
    <property type="entry name" value="BTAD"/>
    <property type="match status" value="1"/>
</dbReference>
<dbReference type="GO" id="GO:0000160">
    <property type="term" value="P:phosphorelay signal transduction system"/>
    <property type="evidence" value="ECO:0007669"/>
    <property type="project" value="InterPro"/>
</dbReference>
<dbReference type="InterPro" id="IPR019734">
    <property type="entry name" value="TPR_rpt"/>
</dbReference>
<proteinExistence type="inferred from homology"/>
<gene>
    <name evidence="8" type="ORF">SAMN05421748_1429</name>
</gene>
<feature type="DNA-binding region" description="OmpR/PhoB-type" evidence="6">
    <location>
        <begin position="1"/>
        <end position="100"/>
    </location>
</feature>
<dbReference type="SMART" id="SM00862">
    <property type="entry name" value="Trans_reg_C"/>
    <property type="match status" value="1"/>
</dbReference>
<evidence type="ECO:0000313" key="8">
    <source>
        <dbReference type="EMBL" id="SNY72214.1"/>
    </source>
</evidence>
<dbReference type="Proteomes" id="UP000219612">
    <property type="component" value="Unassembled WGS sequence"/>
</dbReference>
<evidence type="ECO:0000259" key="7">
    <source>
        <dbReference type="PROSITE" id="PS51755"/>
    </source>
</evidence>
<evidence type="ECO:0000256" key="6">
    <source>
        <dbReference type="PROSITE-ProRule" id="PRU01091"/>
    </source>
</evidence>
<dbReference type="InterPro" id="IPR011990">
    <property type="entry name" value="TPR-like_helical_dom_sf"/>
</dbReference>
<keyword evidence="2" id="KW-0805">Transcription regulation</keyword>
<dbReference type="InterPro" id="IPR051677">
    <property type="entry name" value="AfsR-DnrI-RedD_regulator"/>
</dbReference>
<dbReference type="PROSITE" id="PS50005">
    <property type="entry name" value="TPR"/>
    <property type="match status" value="1"/>
</dbReference>
<evidence type="ECO:0000313" key="9">
    <source>
        <dbReference type="Proteomes" id="UP000219612"/>
    </source>
</evidence>
<organism evidence="8 9">
    <name type="scientific">Paractinoplanes atraurantiacus</name>
    <dbReference type="NCBI Taxonomy" id="1036182"/>
    <lineage>
        <taxon>Bacteria</taxon>
        <taxon>Bacillati</taxon>
        <taxon>Actinomycetota</taxon>
        <taxon>Actinomycetes</taxon>
        <taxon>Micromonosporales</taxon>
        <taxon>Micromonosporaceae</taxon>
        <taxon>Paractinoplanes</taxon>
    </lineage>
</organism>
<dbReference type="Pfam" id="PF13424">
    <property type="entry name" value="TPR_12"/>
    <property type="match status" value="1"/>
</dbReference>
<dbReference type="OrthoDB" id="7628974at2"/>
<dbReference type="Gene3D" id="3.40.50.300">
    <property type="entry name" value="P-loop containing nucleotide triphosphate hydrolases"/>
    <property type="match status" value="1"/>
</dbReference>
<dbReference type="RefSeq" id="WP_143235447.1">
    <property type="nucleotide sequence ID" value="NZ_OBDY01000042.1"/>
</dbReference>
<dbReference type="Gene3D" id="1.10.10.10">
    <property type="entry name" value="Winged helix-like DNA-binding domain superfamily/Winged helix DNA-binding domain"/>
    <property type="match status" value="1"/>
</dbReference>
<dbReference type="SUPFAM" id="SSF48452">
    <property type="entry name" value="TPR-like"/>
    <property type="match status" value="3"/>
</dbReference>
<keyword evidence="5" id="KW-0802">TPR repeat</keyword>
<keyword evidence="4" id="KW-0804">Transcription</keyword>
<dbReference type="InterPro" id="IPR005158">
    <property type="entry name" value="BTAD"/>
</dbReference>
<protein>
    <submittedName>
        <fullName evidence="8">DNA-binding transcriptional activator of the SARP family</fullName>
    </submittedName>
</protein>
<sequence>MGTMWFTVLGPVRAWRDGAEIDLGAPQQRSVLAVLLARAGQPVSLAEIVDTLWWDDPPATAVNAVHRSVGLLRRALEPGLTVRGVGRWLVRAGGGYRLEAGPDEVDLLRFRALLDQKAFAEALELWQGPAAAGLAAEVRGQALFSALDREYEAAAAEAALVTGAPAALVRAVELAADRAPLNELLQARLLLMLAGAGRPADAQRRYEEVRARLAADLGVEPGPELTAAAQKLIKPAITAQLPHTLPAFTGREAEMAAGLTLPDRERIGAISGMAGVGKTTFAVHLAHRFTDRCPDGQLYLNLRGFGPGAAMDPAAALVRLLASLGVPSHQVPADVDSRAALFRSRLAGRRMVLLLDNARDTAQVRPLLPGTPGCLVLVTSRDHLAGLVVSDGARPIALATFSTDEARLLLAERLGPDRIATDPAAVDKIIGRCGGLPLALAIVAARAAVQPGLTMAQLAADLDAADRLAPLTTGDPDSDVRTVFSWSYRVLADGPARLFRLFGLHHGSDISVAAAASLAGLGPAAVRPLLAELVRAGLLAEVSPGRYGAHDLLRAYAADLAGADEAARARLLSHYLHTAYRAAMLLAPGRDPIALEAPAPGSRPERLTGEEQALGWLTAEYRVLRSFVDRLAEAGSSRAAWQLAWTLDTFQRRQDLRHDQVTTRRTALAAAKRLGDPLLLADTYRDLGHALARADRAGEARAHLTYALDRYAELGETVPQAHVERGIGYTYVKPGQYDRTLEHYLRAEDLYRAAGHRPGLAKCLNEAAFLHAKLGQHDEARQRCEQALVVFRELGDRHGEAATLDTLGLAHTGLGEHERAVECFRQSAELCVRIGDRRSEAEVLVNLGDAHAATGEHDRAVAAWRSAVAILDDLGRPEASAVRTKIDAHTLPTSAVYRPGA</sequence>
<dbReference type="InterPro" id="IPR016032">
    <property type="entry name" value="Sig_transdc_resp-reg_C-effctor"/>
</dbReference>